<evidence type="ECO:0000259" key="5">
    <source>
        <dbReference type="Pfam" id="PF00561"/>
    </source>
</evidence>
<evidence type="ECO:0000256" key="3">
    <source>
        <dbReference type="ARBA" id="ARBA00022801"/>
    </source>
</evidence>
<evidence type="ECO:0000256" key="1">
    <source>
        <dbReference type="ARBA" id="ARBA00010884"/>
    </source>
</evidence>
<dbReference type="InterPro" id="IPR000952">
    <property type="entry name" value="AB_hydrolase_4_CS"/>
</dbReference>
<dbReference type="PANTHER" id="PTHR10794">
    <property type="entry name" value="ABHYDROLASE DOMAIN-CONTAINING PROTEIN"/>
    <property type="match status" value="1"/>
</dbReference>
<comment type="similarity">
    <text evidence="1">Belongs to the AB hydrolase superfamily. AB hydrolase 4 family.</text>
</comment>
<dbReference type="InterPro" id="IPR029058">
    <property type="entry name" value="AB_hydrolase_fold"/>
</dbReference>
<proteinExistence type="inferred from homology"/>
<dbReference type="PANTHER" id="PTHR10794:SF94">
    <property type="entry name" value="ESTERASE YHET-RELATED"/>
    <property type="match status" value="1"/>
</dbReference>
<dbReference type="Gene3D" id="3.40.50.1820">
    <property type="entry name" value="alpha/beta hydrolase"/>
    <property type="match status" value="1"/>
</dbReference>
<keyword evidence="7" id="KW-1185">Reference proteome</keyword>
<evidence type="ECO:0000256" key="2">
    <source>
        <dbReference type="ARBA" id="ARBA00022487"/>
    </source>
</evidence>
<dbReference type="AlphaFoldDB" id="A0A1R4ED07"/>
<evidence type="ECO:0000313" key="7">
    <source>
        <dbReference type="Proteomes" id="UP000188169"/>
    </source>
</evidence>
<dbReference type="RefSeq" id="WP_077447791.1">
    <property type="nucleotide sequence ID" value="NZ_FUGD01000044.1"/>
</dbReference>
<sequence length="343" mass="38415">MPAPFTRELKTLPIVNGVTFDFEPFELPLWLSNAHLQTILPTVLVKHDPEYRRELVLDSYQMSDVAYDFIDTDEPKPEGSQCYKTPLVVLFHGMEGSSANHYARTLATYVKQRGWHFVVGHFRSCGGVPVREDVVYHAGDSQETHHTLQVLAEHYETIYAVGVSLGGNLLARYMADYGDDAVCEAAVVFSAPLDLASATTAMESLVGRRLYTPYLLNPMLSKVLSQELDLTELNKITASERIQEFDEAFTAPRLGYRSPYDYYRQASAMPHLYKISKPTLIITAKDDPFLGINATAGDVSPSVVLYEPAHGGHIGFVRWKDKRLDTNWVPETALNFFETVASA</sequence>
<dbReference type="EMBL" id="FUGD01000044">
    <property type="protein sequence ID" value="SJM36381.1"/>
    <property type="molecule type" value="Genomic_DNA"/>
</dbReference>
<dbReference type="PROSITE" id="PS01133">
    <property type="entry name" value="UPF0017"/>
    <property type="match status" value="1"/>
</dbReference>
<feature type="active site" description="Charge relay system" evidence="4">
    <location>
        <position position="287"/>
    </location>
</feature>
<keyword evidence="3 6" id="KW-0378">Hydrolase</keyword>
<reference evidence="7" key="1">
    <citation type="submission" date="2017-02" db="EMBL/GenBank/DDBJ databases">
        <authorList>
            <person name="Mornico D."/>
        </authorList>
    </citation>
    <scope>NUCLEOTIDE SEQUENCE [LARGE SCALE GENOMIC DNA]</scope>
</reference>
<dbReference type="Pfam" id="PF00561">
    <property type="entry name" value="Abhydrolase_1"/>
    <property type="match status" value="1"/>
</dbReference>
<dbReference type="GO" id="GO:0034338">
    <property type="term" value="F:short-chain carboxylesterase activity"/>
    <property type="evidence" value="ECO:0007669"/>
    <property type="project" value="TreeGrafter"/>
</dbReference>
<dbReference type="InterPro" id="IPR050960">
    <property type="entry name" value="AB_hydrolase_4_sf"/>
</dbReference>
<dbReference type="GO" id="GO:0047372">
    <property type="term" value="F:monoacylglycerol lipase activity"/>
    <property type="evidence" value="ECO:0007669"/>
    <property type="project" value="TreeGrafter"/>
</dbReference>
<dbReference type="InterPro" id="IPR000073">
    <property type="entry name" value="AB_hydrolase_1"/>
</dbReference>
<feature type="active site" description="Charge relay system" evidence="4">
    <location>
        <position position="313"/>
    </location>
</feature>
<feature type="domain" description="AB hydrolase-1" evidence="5">
    <location>
        <begin position="86"/>
        <end position="316"/>
    </location>
</feature>
<feature type="active site" description="Charge relay system" evidence="4">
    <location>
        <position position="164"/>
    </location>
</feature>
<accession>A0A1R4ED07</accession>
<dbReference type="InterPro" id="IPR012020">
    <property type="entry name" value="ABHD4"/>
</dbReference>
<keyword evidence="2" id="KW-0719">Serine esterase</keyword>
<dbReference type="PIRSF" id="PIRSF005211">
    <property type="entry name" value="Ab_hydro_YheT"/>
    <property type="match status" value="1"/>
</dbReference>
<name>A0A1R4ED07_9GAMM</name>
<organism evidence="6 7">
    <name type="scientific">Psychrobacter pasteurii</name>
    <dbReference type="NCBI Taxonomy" id="1945520"/>
    <lineage>
        <taxon>Bacteria</taxon>
        <taxon>Pseudomonadati</taxon>
        <taxon>Pseudomonadota</taxon>
        <taxon>Gammaproteobacteria</taxon>
        <taxon>Moraxellales</taxon>
        <taxon>Moraxellaceae</taxon>
        <taxon>Psychrobacter</taxon>
    </lineage>
</organism>
<dbReference type="SUPFAM" id="SSF53474">
    <property type="entry name" value="alpha/beta-Hydrolases"/>
    <property type="match status" value="1"/>
</dbReference>
<evidence type="ECO:0000313" key="6">
    <source>
        <dbReference type="EMBL" id="SJM36381.1"/>
    </source>
</evidence>
<dbReference type="OrthoDB" id="332676at2"/>
<gene>
    <name evidence="6" type="ORF">A1019T_00342</name>
</gene>
<evidence type="ECO:0000256" key="4">
    <source>
        <dbReference type="PIRSR" id="PIRSR005211-1"/>
    </source>
</evidence>
<protein>
    <submittedName>
        <fullName evidence="6">Putative hydrolase</fullName>
    </submittedName>
</protein>
<dbReference type="Proteomes" id="UP000188169">
    <property type="component" value="Unassembled WGS sequence"/>
</dbReference>